<accession>A0ACB7ZFC7</accession>
<name>A0ACB7ZFC7_9ERIC</name>
<gene>
    <name evidence="1" type="ORF">Vadar_029689</name>
</gene>
<protein>
    <submittedName>
        <fullName evidence="1">Uncharacterized protein</fullName>
    </submittedName>
</protein>
<dbReference type="EMBL" id="CM037162">
    <property type="protein sequence ID" value="KAH7864448.1"/>
    <property type="molecule type" value="Genomic_DNA"/>
</dbReference>
<keyword evidence="2" id="KW-1185">Reference proteome</keyword>
<proteinExistence type="predicted"/>
<dbReference type="Proteomes" id="UP000828048">
    <property type="component" value="Chromosome 12"/>
</dbReference>
<organism evidence="1 2">
    <name type="scientific">Vaccinium darrowii</name>
    <dbReference type="NCBI Taxonomy" id="229202"/>
    <lineage>
        <taxon>Eukaryota</taxon>
        <taxon>Viridiplantae</taxon>
        <taxon>Streptophyta</taxon>
        <taxon>Embryophyta</taxon>
        <taxon>Tracheophyta</taxon>
        <taxon>Spermatophyta</taxon>
        <taxon>Magnoliopsida</taxon>
        <taxon>eudicotyledons</taxon>
        <taxon>Gunneridae</taxon>
        <taxon>Pentapetalae</taxon>
        <taxon>asterids</taxon>
        <taxon>Ericales</taxon>
        <taxon>Ericaceae</taxon>
        <taxon>Vaccinioideae</taxon>
        <taxon>Vaccinieae</taxon>
        <taxon>Vaccinium</taxon>
    </lineage>
</organism>
<comment type="caution">
    <text evidence="1">The sequence shown here is derived from an EMBL/GenBank/DDBJ whole genome shotgun (WGS) entry which is preliminary data.</text>
</comment>
<evidence type="ECO:0000313" key="2">
    <source>
        <dbReference type="Proteomes" id="UP000828048"/>
    </source>
</evidence>
<evidence type="ECO:0000313" key="1">
    <source>
        <dbReference type="EMBL" id="KAH7864448.1"/>
    </source>
</evidence>
<sequence>MFKTVFPPLLVIFNIPVVLSIVRAAAVLLRGVFGLATHTFLCRNERKIKSSSAAAAAEECEDEKQNWMHRDSLLDSKVVYENVCTESYIRRGIDVTVANKGLTVSGKSRPNYHHLHRHHNGGYSEASCQCNQFHYTTNCNPHLHPIIQGTFWQSPQKMVTVQNWTGLRSASGASHDDERKVHNLKPHEALSFTFRQSMIFPSSTMWNCSTNQGTFVAFKNDYDCNKNQNNLCTWRFSARDAHRYSPEYKKWVRYKYNPNYESLARGGVVKGRY</sequence>
<reference evidence="1 2" key="1">
    <citation type="journal article" date="2021" name="Hortic Res">
        <title>High-quality reference genome and annotation aids understanding of berry development for evergreen blueberry (Vaccinium darrowii).</title>
        <authorList>
            <person name="Yu J."/>
            <person name="Hulse-Kemp A.M."/>
            <person name="Babiker E."/>
            <person name="Staton M."/>
        </authorList>
    </citation>
    <scope>NUCLEOTIDE SEQUENCE [LARGE SCALE GENOMIC DNA]</scope>
    <source>
        <strain evidence="2">cv. NJ 8807/NJ 8810</strain>
        <tissue evidence="1">Young leaf</tissue>
    </source>
</reference>